<dbReference type="Gene3D" id="3.40.50.150">
    <property type="entry name" value="Vaccinia Virus protein VP39"/>
    <property type="match status" value="1"/>
</dbReference>
<dbReference type="PANTHER" id="PTHR41313:SF1">
    <property type="entry name" value="DNA METHYLASE ADENINE-SPECIFIC DOMAIN-CONTAINING PROTEIN"/>
    <property type="match status" value="1"/>
</dbReference>
<evidence type="ECO:0000313" key="4">
    <source>
        <dbReference type="Proteomes" id="UP001237207"/>
    </source>
</evidence>
<dbReference type="PANTHER" id="PTHR41313">
    <property type="entry name" value="ADENINE-SPECIFIC METHYLTRANSFERASE"/>
    <property type="match status" value="1"/>
</dbReference>
<feature type="domain" description="DNA methylase adenine-specific" evidence="1">
    <location>
        <begin position="107"/>
        <end position="314"/>
    </location>
</feature>
<dbReference type="PIRSF" id="PIRSF026567">
    <property type="entry name" value="Adenine_mtase_bact_prd"/>
    <property type="match status" value="1"/>
</dbReference>
<keyword evidence="4" id="KW-1185">Reference proteome</keyword>
<dbReference type="InterPro" id="IPR052933">
    <property type="entry name" value="DNA_Protect_Modify"/>
</dbReference>
<feature type="domain" description="YtxK-like N-terminal helical" evidence="2">
    <location>
        <begin position="9"/>
        <end position="88"/>
    </location>
</feature>
<keyword evidence="3" id="KW-0489">Methyltransferase</keyword>
<protein>
    <submittedName>
        <fullName evidence="3">Site-specific DNA-methyltransferase (Adenine-specific)</fullName>
        <ecNumber evidence="3">2.1.1.72</ecNumber>
    </submittedName>
</protein>
<dbReference type="SUPFAM" id="SSF53335">
    <property type="entry name" value="S-adenosyl-L-methionine-dependent methyltransferases"/>
    <property type="match status" value="1"/>
</dbReference>
<accession>A0AAJ1T1M0</accession>
<dbReference type="Proteomes" id="UP001237207">
    <property type="component" value="Unassembled WGS sequence"/>
</dbReference>
<dbReference type="GO" id="GO:0003677">
    <property type="term" value="F:DNA binding"/>
    <property type="evidence" value="ECO:0007669"/>
    <property type="project" value="InterPro"/>
</dbReference>
<dbReference type="AlphaFoldDB" id="A0AAJ1T1M0"/>
<dbReference type="CDD" id="cd02440">
    <property type="entry name" value="AdoMet_MTases"/>
    <property type="match status" value="1"/>
</dbReference>
<evidence type="ECO:0000259" key="2">
    <source>
        <dbReference type="Pfam" id="PF21106"/>
    </source>
</evidence>
<dbReference type="PRINTS" id="PR00507">
    <property type="entry name" value="N12N6MTFRASE"/>
</dbReference>
<comment type="caution">
    <text evidence="3">The sequence shown here is derived from an EMBL/GenBank/DDBJ whole genome shotgun (WGS) entry which is preliminary data.</text>
</comment>
<dbReference type="EC" id="2.1.1.72" evidence="3"/>
<evidence type="ECO:0000259" key="1">
    <source>
        <dbReference type="Pfam" id="PF02384"/>
    </source>
</evidence>
<dbReference type="GO" id="GO:0009007">
    <property type="term" value="F:site-specific DNA-methyltransferase (adenine-specific) activity"/>
    <property type="evidence" value="ECO:0007669"/>
    <property type="project" value="UniProtKB-EC"/>
</dbReference>
<organism evidence="3 4">
    <name type="scientific">Oikeobacillus pervagus</name>
    <dbReference type="NCBI Taxonomy" id="1325931"/>
    <lineage>
        <taxon>Bacteria</taxon>
        <taxon>Bacillati</taxon>
        <taxon>Bacillota</taxon>
        <taxon>Bacilli</taxon>
        <taxon>Bacillales</taxon>
        <taxon>Bacillaceae</taxon>
        <taxon>Oikeobacillus</taxon>
    </lineage>
</organism>
<dbReference type="Gene3D" id="1.10.150.470">
    <property type="match status" value="1"/>
</dbReference>
<dbReference type="InterPro" id="IPR048375">
    <property type="entry name" value="YtxK-like_N"/>
</dbReference>
<reference evidence="3" key="1">
    <citation type="submission" date="2023-07" db="EMBL/GenBank/DDBJ databases">
        <title>Genomic Encyclopedia of Type Strains, Phase IV (KMG-IV): sequencing the most valuable type-strain genomes for metagenomic binning, comparative biology and taxonomic classification.</title>
        <authorList>
            <person name="Goeker M."/>
        </authorList>
    </citation>
    <scope>NUCLEOTIDE SEQUENCE</scope>
    <source>
        <strain evidence="3">DSM 23947</strain>
    </source>
</reference>
<evidence type="ECO:0000313" key="3">
    <source>
        <dbReference type="EMBL" id="MDQ0215006.1"/>
    </source>
</evidence>
<dbReference type="EMBL" id="JAUSUC010000013">
    <property type="protein sequence ID" value="MDQ0215006.1"/>
    <property type="molecule type" value="Genomic_DNA"/>
</dbReference>
<gene>
    <name evidence="3" type="ORF">J2S13_001405</name>
</gene>
<sequence>MMKTHVPVERLFNQFNEIAMILQEELSCTYLEALAETVEDIFHHKILQEELSDFTKKRVMKILEENSLDFFTKEQIRKAYQLAILKGMKEYVQPNHQMTPDSIGMFVSFLIEKFINEQNEWTIMDPACGSGNLLATILNQLQGKQLEAYGLDIDDLLIKLAFLGANLLEQTVQFYNQDSLEPMFVNPVDVTVCDLPVGYYPNDERAKDYEVSVEEGHTYAHHLFIEQSIKHTKQGGYLFFLIPNGLFESEQAPKLHELLKKYVHIQSVIQLPISMFKNKHNAKSILILQKKAPSIQAPKQVLLANLPSLKNKEAMEKIIIQIDAWIKENKK</sequence>
<keyword evidence="3" id="KW-0808">Transferase</keyword>
<dbReference type="InterPro" id="IPR029063">
    <property type="entry name" value="SAM-dependent_MTases_sf"/>
</dbReference>
<name>A0AAJ1T1M0_9BACI</name>
<dbReference type="InterPro" id="IPR016843">
    <property type="entry name" value="S-AdoMet-dep_Ade-MeTrfase_prd"/>
</dbReference>
<dbReference type="GO" id="GO:0032259">
    <property type="term" value="P:methylation"/>
    <property type="evidence" value="ECO:0007669"/>
    <property type="project" value="UniProtKB-KW"/>
</dbReference>
<dbReference type="InterPro" id="IPR003356">
    <property type="entry name" value="DNA_methylase_A-5"/>
</dbReference>
<dbReference type="GO" id="GO:0008170">
    <property type="term" value="F:N-methyltransferase activity"/>
    <property type="evidence" value="ECO:0007669"/>
    <property type="project" value="InterPro"/>
</dbReference>
<dbReference type="Pfam" id="PF02384">
    <property type="entry name" value="N6_Mtase"/>
    <property type="match status" value="1"/>
</dbReference>
<dbReference type="Pfam" id="PF21106">
    <property type="entry name" value="YtxK_like"/>
    <property type="match status" value="1"/>
</dbReference>
<proteinExistence type="predicted"/>